<evidence type="ECO:0000256" key="9">
    <source>
        <dbReference type="SAM" id="SignalP"/>
    </source>
</evidence>
<evidence type="ECO:0000259" key="10">
    <source>
        <dbReference type="PROSITE" id="PS50268"/>
    </source>
</evidence>
<dbReference type="InterPro" id="IPR015919">
    <property type="entry name" value="Cadherin-like_sf"/>
</dbReference>
<organism evidence="11 12">
    <name type="scientific">Lottia gigantea</name>
    <name type="common">Giant owl limpet</name>
    <dbReference type="NCBI Taxonomy" id="225164"/>
    <lineage>
        <taxon>Eukaryota</taxon>
        <taxon>Metazoa</taxon>
        <taxon>Spiralia</taxon>
        <taxon>Lophotrochozoa</taxon>
        <taxon>Mollusca</taxon>
        <taxon>Gastropoda</taxon>
        <taxon>Patellogastropoda</taxon>
        <taxon>Lottioidea</taxon>
        <taxon>Lottiidae</taxon>
        <taxon>Lottia</taxon>
    </lineage>
</organism>
<evidence type="ECO:0000256" key="6">
    <source>
        <dbReference type="ARBA" id="ARBA00023136"/>
    </source>
</evidence>
<name>V3ZNL4_LOTGI</name>
<gene>
    <name evidence="11" type="ORF">LOTGIDRAFT_175623</name>
</gene>
<proteinExistence type="predicted"/>
<feature type="domain" description="Cadherin" evidence="10">
    <location>
        <begin position="332"/>
        <end position="435"/>
    </location>
</feature>
<dbReference type="RefSeq" id="XP_009056362.1">
    <property type="nucleotide sequence ID" value="XM_009058114.1"/>
</dbReference>
<dbReference type="GO" id="GO:0005509">
    <property type="term" value="F:calcium ion binding"/>
    <property type="evidence" value="ECO:0007669"/>
    <property type="project" value="UniProtKB-UniRule"/>
</dbReference>
<dbReference type="Proteomes" id="UP000030746">
    <property type="component" value="Unassembled WGS sequence"/>
</dbReference>
<dbReference type="AlphaFoldDB" id="V3ZNL4"/>
<feature type="signal peptide" evidence="9">
    <location>
        <begin position="1"/>
        <end position="21"/>
    </location>
</feature>
<dbReference type="KEGG" id="lgi:LOTGIDRAFT_175623"/>
<feature type="domain" description="Cadherin" evidence="10">
    <location>
        <begin position="224"/>
        <end position="331"/>
    </location>
</feature>
<evidence type="ECO:0000256" key="1">
    <source>
        <dbReference type="ARBA" id="ARBA00004370"/>
    </source>
</evidence>
<dbReference type="SUPFAM" id="SSF49313">
    <property type="entry name" value="Cadherin-like"/>
    <property type="match status" value="4"/>
</dbReference>
<dbReference type="PROSITE" id="PS00232">
    <property type="entry name" value="CADHERIN_1"/>
    <property type="match status" value="1"/>
</dbReference>
<keyword evidence="3" id="KW-0677">Repeat</keyword>
<keyword evidence="4 7" id="KW-0106">Calcium</keyword>
<evidence type="ECO:0000313" key="12">
    <source>
        <dbReference type="Proteomes" id="UP000030746"/>
    </source>
</evidence>
<dbReference type="PANTHER" id="PTHR24026">
    <property type="entry name" value="FAT ATYPICAL CADHERIN-RELATED"/>
    <property type="match status" value="1"/>
</dbReference>
<feature type="transmembrane region" description="Helical" evidence="8">
    <location>
        <begin position="584"/>
        <end position="604"/>
    </location>
</feature>
<evidence type="ECO:0000256" key="3">
    <source>
        <dbReference type="ARBA" id="ARBA00022737"/>
    </source>
</evidence>
<feature type="domain" description="Cadherin" evidence="10">
    <location>
        <begin position="135"/>
        <end position="223"/>
    </location>
</feature>
<dbReference type="EMBL" id="KB201978">
    <property type="protein sequence ID" value="ESO92958.1"/>
    <property type="molecule type" value="Genomic_DNA"/>
</dbReference>
<keyword evidence="5 8" id="KW-1133">Transmembrane helix</keyword>
<sequence>MPDRQMITYVLMILCFRGINSQGEITLSNPVVNIVETATADTQIGNIQTTESSCKITNTTPRKGPFDLSNTGSSYDVIFKYGRGYTKLDYSKTPTYILHIQCGSAKEDLEVDVHPNSPPKITDWPSVTITKFKAKETAEDTFIYKVPASDIDGDTLTYTMYSDPDLGYFSIDETTGKIVAAVDLNLATVDVIPLKVNVSDGKNTVGPFSIFVRLKDLNSRPEFTNLPTNVSIKEDAEAGDTVLQLSISDDGPTNNLKPVCSVFPNSENYKFNYEPSTQKLKLAKVPDGDTLLDFETTKFYNITCKINDGYLDNQGDYINLYVENVNEEPIFNQELYTCNLYESKAGVSTCDLPMTITEPEDQKFDTILLPGNNSKRFTLTSDTNKLTFQTTYDVDDNVMPDQVILTVAAVDSRGKTGTSKIQVNIRDVNDNAPDFGSVEPVYSIGADTSLGVLGNVVADDIDDGSNGEVTYSLTGGSAQALAYVNVLRNGEVCIFMTNSMQNVRYSNQYDYSLAGQTHYLEVTAKDKGSPQKTSTTTIAVLFQTTTTTPVPPTNTPVIVLNNGGSSSNSQTASSTSFLDDSTNVGLLAALLSLLALAGLAALLCCCCRGSNSSSCFSGGQSKSFCDCFSSRPRIRKVKQIVEEPEPEIIEEKPKQVVVEEFVEEPRMVSYTPSVISYNNSPEYVTDVVPYTGYDRGYYRY</sequence>
<keyword evidence="6 8" id="KW-0472">Membrane</keyword>
<feature type="domain" description="Cadherin" evidence="10">
    <location>
        <begin position="452"/>
        <end position="554"/>
    </location>
</feature>
<dbReference type="PROSITE" id="PS50268">
    <property type="entry name" value="CADHERIN_2"/>
    <property type="match status" value="4"/>
</dbReference>
<reference evidence="11 12" key="1">
    <citation type="journal article" date="2013" name="Nature">
        <title>Insights into bilaterian evolution from three spiralian genomes.</title>
        <authorList>
            <person name="Simakov O."/>
            <person name="Marletaz F."/>
            <person name="Cho S.J."/>
            <person name="Edsinger-Gonzales E."/>
            <person name="Havlak P."/>
            <person name="Hellsten U."/>
            <person name="Kuo D.H."/>
            <person name="Larsson T."/>
            <person name="Lv J."/>
            <person name="Arendt D."/>
            <person name="Savage R."/>
            <person name="Osoegawa K."/>
            <person name="de Jong P."/>
            <person name="Grimwood J."/>
            <person name="Chapman J.A."/>
            <person name="Shapiro H."/>
            <person name="Aerts A."/>
            <person name="Otillar R.P."/>
            <person name="Terry A.Y."/>
            <person name="Boore J.L."/>
            <person name="Grigoriev I.V."/>
            <person name="Lindberg D.R."/>
            <person name="Seaver E.C."/>
            <person name="Weisblat D.A."/>
            <person name="Putnam N.H."/>
            <person name="Rokhsar D.S."/>
        </authorList>
    </citation>
    <scope>NUCLEOTIDE SEQUENCE [LARGE SCALE GENOMIC DNA]</scope>
</reference>
<dbReference type="InterPro" id="IPR002126">
    <property type="entry name" value="Cadherin-like_dom"/>
</dbReference>
<dbReference type="InterPro" id="IPR020894">
    <property type="entry name" value="Cadherin_CS"/>
</dbReference>
<dbReference type="PANTHER" id="PTHR24026:SF126">
    <property type="entry name" value="PROTOCADHERIN FAT 4"/>
    <property type="match status" value="1"/>
</dbReference>
<keyword evidence="12" id="KW-1185">Reference proteome</keyword>
<evidence type="ECO:0000256" key="5">
    <source>
        <dbReference type="ARBA" id="ARBA00022989"/>
    </source>
</evidence>
<evidence type="ECO:0000256" key="2">
    <source>
        <dbReference type="ARBA" id="ARBA00022692"/>
    </source>
</evidence>
<evidence type="ECO:0000256" key="8">
    <source>
        <dbReference type="SAM" id="Phobius"/>
    </source>
</evidence>
<dbReference type="PRINTS" id="PR00205">
    <property type="entry name" value="CADHERIN"/>
</dbReference>
<dbReference type="SMART" id="SM00112">
    <property type="entry name" value="CA"/>
    <property type="match status" value="3"/>
</dbReference>
<dbReference type="OrthoDB" id="6153302at2759"/>
<keyword evidence="2 8" id="KW-0812">Transmembrane</keyword>
<keyword evidence="9" id="KW-0732">Signal</keyword>
<dbReference type="Gene3D" id="2.60.40.60">
    <property type="entry name" value="Cadherins"/>
    <property type="match status" value="4"/>
</dbReference>
<dbReference type="HOGENOM" id="CLU_024278_0_0_1"/>
<accession>V3ZNL4</accession>
<dbReference type="GO" id="GO:0007156">
    <property type="term" value="P:homophilic cell adhesion via plasma membrane adhesion molecules"/>
    <property type="evidence" value="ECO:0007669"/>
    <property type="project" value="InterPro"/>
</dbReference>
<evidence type="ECO:0000256" key="7">
    <source>
        <dbReference type="PROSITE-ProRule" id="PRU00043"/>
    </source>
</evidence>
<comment type="subcellular location">
    <subcellularLocation>
        <location evidence="1">Membrane</location>
    </subcellularLocation>
</comment>
<dbReference type="CTD" id="20243285"/>
<feature type="chain" id="PRO_5004716185" description="Cadherin domain-containing protein" evidence="9">
    <location>
        <begin position="22"/>
        <end position="700"/>
    </location>
</feature>
<dbReference type="OMA" id="CTSADET"/>
<dbReference type="GeneID" id="20243285"/>
<dbReference type="GO" id="GO:0005886">
    <property type="term" value="C:plasma membrane"/>
    <property type="evidence" value="ECO:0007669"/>
    <property type="project" value="UniProtKB-SubCell"/>
</dbReference>
<evidence type="ECO:0000313" key="11">
    <source>
        <dbReference type="EMBL" id="ESO92958.1"/>
    </source>
</evidence>
<dbReference type="CDD" id="cd11304">
    <property type="entry name" value="Cadherin_repeat"/>
    <property type="match status" value="4"/>
</dbReference>
<protein>
    <recommendedName>
        <fullName evidence="10">Cadherin domain-containing protein</fullName>
    </recommendedName>
</protein>
<evidence type="ECO:0000256" key="4">
    <source>
        <dbReference type="ARBA" id="ARBA00022837"/>
    </source>
</evidence>